<comment type="caution">
    <text evidence="2">The sequence shown here is derived from an EMBL/GenBank/DDBJ whole genome shotgun (WGS) entry which is preliminary data.</text>
</comment>
<evidence type="ECO:0000313" key="2">
    <source>
        <dbReference type="EMBL" id="MDO4842628.1"/>
    </source>
</evidence>
<keyword evidence="3" id="KW-1185">Reference proteome</keyword>
<dbReference type="AlphaFoldDB" id="A0AA43RIV8"/>
<evidence type="ECO:0000256" key="1">
    <source>
        <dbReference type="SAM" id="MobiDB-lite"/>
    </source>
</evidence>
<evidence type="ECO:0000313" key="3">
    <source>
        <dbReference type="Proteomes" id="UP001168575"/>
    </source>
</evidence>
<sequence length="70" mass="7404">MVDAITTTKKVGGTGVGGRSLYVNVTDMAKILGFEKGDLVKVTVSVIEAVREEPTNENGPISEPSEEPLE</sequence>
<dbReference type="EMBL" id="JAUMVS010000240">
    <property type="protein sequence ID" value="MDO4842628.1"/>
    <property type="molecule type" value="Genomic_DNA"/>
</dbReference>
<organism evidence="2 3">
    <name type="scientific">Phoenicibacter congonensis</name>
    <dbReference type="NCBI Taxonomy" id="1944646"/>
    <lineage>
        <taxon>Bacteria</taxon>
        <taxon>Bacillati</taxon>
        <taxon>Actinomycetota</taxon>
        <taxon>Coriobacteriia</taxon>
        <taxon>Eggerthellales</taxon>
        <taxon>Eggerthellaceae</taxon>
        <taxon>Phoenicibacter</taxon>
    </lineage>
</organism>
<protein>
    <submittedName>
        <fullName evidence="2">Uncharacterized protein</fullName>
    </submittedName>
</protein>
<reference evidence="2" key="1">
    <citation type="submission" date="2023-07" db="EMBL/GenBank/DDBJ databases">
        <title>Between Cages and Wild: Unraveling the Impact of Captivity on Animal Microbiomes and Antimicrobial Resistance.</title>
        <authorList>
            <person name="Schmartz G.P."/>
            <person name="Rehner J."/>
            <person name="Schuff M.J."/>
            <person name="Becker S.L."/>
            <person name="Kravczyk M."/>
            <person name="Gurevich A."/>
            <person name="Francke R."/>
            <person name="Mueller R."/>
            <person name="Keller V."/>
            <person name="Keller A."/>
        </authorList>
    </citation>
    <scope>NUCLEOTIDE SEQUENCE</scope>
    <source>
        <strain evidence="2">S12M_St_49</strain>
    </source>
</reference>
<accession>A0AA43RIV8</accession>
<dbReference type="Proteomes" id="UP001168575">
    <property type="component" value="Unassembled WGS sequence"/>
</dbReference>
<name>A0AA43RIV8_9ACTN</name>
<feature type="region of interest" description="Disordered" evidence="1">
    <location>
        <begin position="51"/>
        <end position="70"/>
    </location>
</feature>
<gene>
    <name evidence="2" type="ORF">Q3982_08150</name>
</gene>
<proteinExistence type="predicted"/>